<keyword evidence="1" id="KW-1133">Transmembrane helix</keyword>
<keyword evidence="1" id="KW-0472">Membrane</keyword>
<dbReference type="AlphaFoldDB" id="A0A449BB53"/>
<dbReference type="Gene3D" id="3.40.190.10">
    <property type="entry name" value="Periplasmic binding protein-like II"/>
    <property type="match status" value="1"/>
</dbReference>
<feature type="transmembrane region" description="Helical" evidence="1">
    <location>
        <begin position="20"/>
        <end position="39"/>
    </location>
</feature>
<keyword evidence="1" id="KW-0812">Transmembrane</keyword>
<dbReference type="EMBL" id="LR215043">
    <property type="protein sequence ID" value="VEU78268.1"/>
    <property type="molecule type" value="Genomic_DNA"/>
</dbReference>
<evidence type="ECO:0000313" key="3">
    <source>
        <dbReference type="Proteomes" id="UP000290876"/>
    </source>
</evidence>
<sequence>MSKWKSFTNFVKSKILTKTVGYSALGAVTAASLIGALSYKVSAPFKPSFYNYKQYISDEVRDVISKHFDFKEFDTLNQFTNAILTRKAVAGIGSDSQAVTLIQKGQLQKLNFHKLFPQLISEEETKDDNLVAQKLKSVYSESVWEHLQAYDKDLTVDDTGKKYDGPQRHLWQYFVPYFVQDMVVAYNPAKVLNRKNKGSVAYDANMDFKQIYEFDRKIISDLISTEQQNDPKWNGREFSLYSILKVLRANGFENMEATDAVRDNMVYGSAFKKDANNNYTDIYQTGEADNFSSQTSYSSFKQLIDQYKDLIESATGYSLQDPHINFIGSGGELVDKISDPTTAIDFGTIYNGDAFDAYFANDNHSNARDGQIRYLRPKNNLVLVDGFIIVNGINDEFTEKAYEVAKNSFINGIDDADWSDNSEDENPEDYLAYVNFDTVGYTPAYKQLINYVKENYFTGYIDPEAQEAEARAKGEEINPETSWVLHEGNKLTPEEWKQALEYESHYIQGLFDITSHYTIWMPGTTDPIHFPEKQTNEYTYTVKHSDIKPVSARTLTDIEAYWSQKIKK</sequence>
<accession>A0A449BB53</accession>
<proteinExistence type="predicted"/>
<dbReference type="KEGG" id="mcob:NCTC10184_00507"/>
<evidence type="ECO:0000313" key="2">
    <source>
        <dbReference type="EMBL" id="VEU78268.1"/>
    </source>
</evidence>
<dbReference type="RefSeq" id="WP_129623103.1">
    <property type="nucleotide sequence ID" value="NZ_LR215043.1"/>
</dbReference>
<reference evidence="2 3" key="1">
    <citation type="submission" date="2019-01" db="EMBL/GenBank/DDBJ databases">
        <authorList>
            <consortium name="Pathogen Informatics"/>
        </authorList>
    </citation>
    <scope>NUCLEOTIDE SEQUENCE [LARGE SCALE GENOMIC DNA]</scope>
    <source>
        <strain evidence="2 3">NCTC10184</strain>
    </source>
</reference>
<dbReference type="OrthoDB" id="403918at2"/>
<evidence type="ECO:0000256" key="1">
    <source>
        <dbReference type="SAM" id="Phobius"/>
    </source>
</evidence>
<keyword evidence="3" id="KW-1185">Reference proteome</keyword>
<gene>
    <name evidence="2" type="ORF">NCTC10184_00507</name>
</gene>
<evidence type="ECO:0008006" key="4">
    <source>
        <dbReference type="Google" id="ProtNLM"/>
    </source>
</evidence>
<dbReference type="Proteomes" id="UP000290876">
    <property type="component" value="Chromosome"/>
</dbReference>
<dbReference type="Pfam" id="PF02030">
    <property type="entry name" value="Lipoprotein_8"/>
    <property type="match status" value="1"/>
</dbReference>
<organism evidence="2 3">
    <name type="scientific">Mycoplasmopsis columbinasalis</name>
    <dbReference type="NCBI Taxonomy" id="114880"/>
    <lineage>
        <taxon>Bacteria</taxon>
        <taxon>Bacillati</taxon>
        <taxon>Mycoplasmatota</taxon>
        <taxon>Mycoplasmoidales</taxon>
        <taxon>Metamycoplasmataceae</taxon>
        <taxon>Mycoplasmopsis</taxon>
    </lineage>
</organism>
<protein>
    <recommendedName>
        <fullName evidence="4">Spermidine/putrescine ABC transporter substrate-binding protein</fullName>
    </recommendedName>
</protein>
<name>A0A449BB53_9BACT</name>